<feature type="transmembrane region" description="Helical" evidence="7">
    <location>
        <begin position="99"/>
        <end position="121"/>
    </location>
</feature>
<accession>A0A2I0UZZ7</accession>
<gene>
    <name evidence="9" type="ORF">CRI88_12815</name>
</gene>
<feature type="transmembrane region" description="Helical" evidence="7">
    <location>
        <begin position="191"/>
        <end position="212"/>
    </location>
</feature>
<evidence type="ECO:0000259" key="8">
    <source>
        <dbReference type="Pfam" id="PF00892"/>
    </source>
</evidence>
<comment type="similarity">
    <text evidence="2">Belongs to the EamA transporter family.</text>
</comment>
<feature type="transmembrane region" description="Helical" evidence="7">
    <location>
        <begin position="232"/>
        <end position="249"/>
    </location>
</feature>
<dbReference type="InterPro" id="IPR000620">
    <property type="entry name" value="EamA_dom"/>
</dbReference>
<evidence type="ECO:0000256" key="3">
    <source>
        <dbReference type="ARBA" id="ARBA00022475"/>
    </source>
</evidence>
<feature type="transmembrane region" description="Helical" evidence="7">
    <location>
        <begin position="133"/>
        <end position="154"/>
    </location>
</feature>
<feature type="transmembrane region" description="Helical" evidence="7">
    <location>
        <begin position="73"/>
        <end position="93"/>
    </location>
</feature>
<keyword evidence="5 7" id="KW-1133">Transmembrane helix</keyword>
<comment type="caution">
    <text evidence="9">The sequence shown here is derived from an EMBL/GenBank/DDBJ whole genome shotgun (WGS) entry which is preliminary data.</text>
</comment>
<reference evidence="9 10" key="1">
    <citation type="submission" date="2017-10" db="EMBL/GenBank/DDBJ databases">
        <title>Draft genome of Lysinibacillus fusiformis strain Juneja, a laboratory-derived pathogen of Drosophila melanogaster.</title>
        <authorList>
            <person name="Smith B.R."/>
            <person name="Unckless R.L."/>
        </authorList>
    </citation>
    <scope>NUCLEOTIDE SEQUENCE [LARGE SCALE GENOMIC DNA]</scope>
    <source>
        <strain evidence="9 10">Juneja</strain>
    </source>
</reference>
<name>A0A2I0UZZ7_9BACI</name>
<evidence type="ECO:0000256" key="4">
    <source>
        <dbReference type="ARBA" id="ARBA00022692"/>
    </source>
</evidence>
<dbReference type="InterPro" id="IPR050638">
    <property type="entry name" value="AA-Vitamin_Transporters"/>
</dbReference>
<keyword evidence="6 7" id="KW-0472">Membrane</keyword>
<evidence type="ECO:0000256" key="5">
    <source>
        <dbReference type="ARBA" id="ARBA00022989"/>
    </source>
</evidence>
<comment type="subcellular location">
    <subcellularLocation>
        <location evidence="1">Cell membrane</location>
        <topology evidence="1">Multi-pass membrane protein</topology>
    </subcellularLocation>
</comment>
<feature type="transmembrane region" description="Helical" evidence="7">
    <location>
        <begin position="256"/>
        <end position="275"/>
    </location>
</feature>
<dbReference type="AlphaFoldDB" id="A0A2I0UZZ7"/>
<evidence type="ECO:0000256" key="2">
    <source>
        <dbReference type="ARBA" id="ARBA00007362"/>
    </source>
</evidence>
<feature type="domain" description="EamA" evidence="8">
    <location>
        <begin position="8"/>
        <end position="145"/>
    </location>
</feature>
<dbReference type="PANTHER" id="PTHR32322">
    <property type="entry name" value="INNER MEMBRANE TRANSPORTER"/>
    <property type="match status" value="1"/>
</dbReference>
<feature type="transmembrane region" description="Helical" evidence="7">
    <location>
        <begin position="281"/>
        <end position="300"/>
    </location>
</feature>
<dbReference type="PANTHER" id="PTHR32322:SF18">
    <property type="entry name" value="S-ADENOSYLMETHIONINE_S-ADENOSYLHOMOCYSTEINE TRANSPORTER"/>
    <property type="match status" value="1"/>
</dbReference>
<organism evidence="9 10">
    <name type="scientific">Lysinibacillus fusiformis</name>
    <dbReference type="NCBI Taxonomy" id="28031"/>
    <lineage>
        <taxon>Bacteria</taxon>
        <taxon>Bacillati</taxon>
        <taxon>Bacillota</taxon>
        <taxon>Bacilli</taxon>
        <taxon>Bacillales</taxon>
        <taxon>Bacillaceae</taxon>
        <taxon>Lysinibacillus</taxon>
    </lineage>
</organism>
<feature type="transmembrane region" description="Helical" evidence="7">
    <location>
        <begin position="37"/>
        <end position="57"/>
    </location>
</feature>
<keyword evidence="3" id="KW-1003">Cell membrane</keyword>
<feature type="domain" description="EamA" evidence="8">
    <location>
        <begin position="162"/>
        <end position="296"/>
    </location>
</feature>
<proteinExistence type="inferred from homology"/>
<evidence type="ECO:0000256" key="1">
    <source>
        <dbReference type="ARBA" id="ARBA00004651"/>
    </source>
</evidence>
<feature type="transmembrane region" description="Helical" evidence="7">
    <location>
        <begin position="160"/>
        <end position="179"/>
    </location>
</feature>
<dbReference type="Proteomes" id="UP000234956">
    <property type="component" value="Unassembled WGS sequence"/>
</dbReference>
<evidence type="ECO:0000256" key="7">
    <source>
        <dbReference type="SAM" id="Phobius"/>
    </source>
</evidence>
<dbReference type="Pfam" id="PF00892">
    <property type="entry name" value="EamA"/>
    <property type="match status" value="2"/>
</dbReference>
<dbReference type="GO" id="GO:0005886">
    <property type="term" value="C:plasma membrane"/>
    <property type="evidence" value="ECO:0007669"/>
    <property type="project" value="UniProtKB-SubCell"/>
</dbReference>
<protein>
    <submittedName>
        <fullName evidence="9">EamA family transporter</fullName>
    </submittedName>
</protein>
<evidence type="ECO:0000256" key="6">
    <source>
        <dbReference type="ARBA" id="ARBA00023136"/>
    </source>
</evidence>
<keyword evidence="4 7" id="KW-0812">Transmembrane</keyword>
<sequence length="322" mass="35988">MKNVQLLKGAVACLIASMSWGAMFPVADHALAYIDPFYFSTIRYGAVAIILVIFLWIKEGRQAFRFEGKGKLLVFYGTMAFTVYNVLIFYGQMLMGKSGIMVASIMEALMPMISIGVLWGFKHVKPKKYMMISMAIAFIGAIFVITKGDISFLLTLKHNLFSLAFILIGVVGWVIYTMGGASFSDWSTLRYSTLTCVFGTIVTGFLTVLFTIQGHVSMPNIGTISVVKYDLLFMMILPGFVALLSWNYGVKILSSVNAILFINFVPITTLVIMMIQGYKITIFDVAGTLLVIIALMRNNVYQRKEENEHQKNLLKEQLSKVI</sequence>
<evidence type="ECO:0000313" key="10">
    <source>
        <dbReference type="Proteomes" id="UP000234956"/>
    </source>
</evidence>
<evidence type="ECO:0000313" key="9">
    <source>
        <dbReference type="EMBL" id="PKU51576.1"/>
    </source>
</evidence>
<dbReference type="EMBL" id="PDFK01000003">
    <property type="protein sequence ID" value="PKU51576.1"/>
    <property type="molecule type" value="Genomic_DNA"/>
</dbReference>